<accession>A0A2P7ASS7</accession>
<dbReference type="AlphaFoldDB" id="A0A2P7ASS7"/>
<dbReference type="NCBIfam" id="TIGR00492">
    <property type="entry name" value="alr"/>
    <property type="match status" value="1"/>
</dbReference>
<feature type="modified residue" description="N6-(pyridoxal phosphate)lysine" evidence="6">
    <location>
        <position position="51"/>
    </location>
</feature>
<dbReference type="InterPro" id="IPR000821">
    <property type="entry name" value="Ala_racemase"/>
</dbReference>
<dbReference type="InterPro" id="IPR011079">
    <property type="entry name" value="Ala_racemase_C"/>
</dbReference>
<evidence type="ECO:0000256" key="2">
    <source>
        <dbReference type="ARBA" id="ARBA00001933"/>
    </source>
</evidence>
<reference evidence="9" key="1">
    <citation type="submission" date="2017-11" db="EMBL/GenBank/DDBJ databases">
        <authorList>
            <person name="Kuznetsova I."/>
            <person name="Sazanova A."/>
            <person name="Chirak E."/>
            <person name="Safronova V."/>
            <person name="Willems A."/>
        </authorList>
    </citation>
    <scope>NUCLEOTIDE SEQUENCE [LARGE SCALE GENOMIC DNA]</scope>
    <source>
        <strain evidence="9">PEPV15</strain>
    </source>
</reference>
<sequence length="392" mass="42432">MPLSGICGADHATAAMLRGNWYEIDLDAIRHNYRQLRGQLPRHVKVYACLKRNAYGCGAGPVACALAKEDVDGFAVASVLDAVAIRQEGVSHPLLLYPGALPVAAPTIQSLDLTVSVSSVDELEQWRATITRPRIFIKVDLGFFRAGATPFEACKLLARAAGFADVQVEGIYAHMSELPTTHTSNAKEQLDRMHAILREASVLGLRPAVVMMSSTEGVLNHPEMDFDAVDPGALFFGLPDSDRPTRPVMLRPALKTISASLVSVKRLDASLGPVPGIFGVNPGMTLGVIGMGWGDGFPRDVPRGAVGLIRGKRARLLPPAHLEHIRIDLTDVPDARFGDEVVLLGRQGNQSITHEEVATLWGTDIVGLYAQLRDHIPRIYAAMQTTKEIPHE</sequence>
<dbReference type="PRINTS" id="PR00992">
    <property type="entry name" value="ALARACEMASE"/>
</dbReference>
<evidence type="ECO:0000313" key="8">
    <source>
        <dbReference type="EMBL" id="PSH57276.1"/>
    </source>
</evidence>
<dbReference type="GO" id="GO:0005829">
    <property type="term" value="C:cytosol"/>
    <property type="evidence" value="ECO:0007669"/>
    <property type="project" value="TreeGrafter"/>
</dbReference>
<dbReference type="SUPFAM" id="SSF51419">
    <property type="entry name" value="PLP-binding barrel"/>
    <property type="match status" value="1"/>
</dbReference>
<evidence type="ECO:0000256" key="1">
    <source>
        <dbReference type="ARBA" id="ARBA00000316"/>
    </source>
</evidence>
<dbReference type="GO" id="GO:0008784">
    <property type="term" value="F:alanine racemase activity"/>
    <property type="evidence" value="ECO:0007669"/>
    <property type="project" value="UniProtKB-EC"/>
</dbReference>
<comment type="cofactor">
    <cofactor evidence="2 6">
        <name>pyridoxal 5'-phosphate</name>
        <dbReference type="ChEBI" id="CHEBI:597326"/>
    </cofactor>
</comment>
<comment type="caution">
    <text evidence="8">The sequence shown here is derived from an EMBL/GenBank/DDBJ whole genome shotgun (WGS) entry which is preliminary data.</text>
</comment>
<evidence type="ECO:0000259" key="7">
    <source>
        <dbReference type="SMART" id="SM01005"/>
    </source>
</evidence>
<dbReference type="Pfam" id="PF00842">
    <property type="entry name" value="Ala_racemase_C"/>
    <property type="match status" value="1"/>
</dbReference>
<keyword evidence="9" id="KW-1185">Reference proteome</keyword>
<dbReference type="GO" id="GO:0030170">
    <property type="term" value="F:pyridoxal phosphate binding"/>
    <property type="evidence" value="ECO:0007669"/>
    <property type="project" value="TreeGrafter"/>
</dbReference>
<dbReference type="InterPro" id="IPR009006">
    <property type="entry name" value="Ala_racemase/Decarboxylase_C"/>
</dbReference>
<dbReference type="InterPro" id="IPR001608">
    <property type="entry name" value="Ala_racemase_N"/>
</dbReference>
<dbReference type="InterPro" id="IPR029066">
    <property type="entry name" value="PLP-binding_barrel"/>
</dbReference>
<dbReference type="Pfam" id="PF01168">
    <property type="entry name" value="Ala_racemase_N"/>
    <property type="match status" value="1"/>
</dbReference>
<evidence type="ECO:0000313" key="9">
    <source>
        <dbReference type="Proteomes" id="UP000241158"/>
    </source>
</evidence>
<dbReference type="PANTHER" id="PTHR30511:SF0">
    <property type="entry name" value="ALANINE RACEMASE, CATABOLIC-RELATED"/>
    <property type="match status" value="1"/>
</dbReference>
<dbReference type="OrthoDB" id="9813814at2"/>
<feature type="domain" description="Alanine racemase C-terminal" evidence="7">
    <location>
        <begin position="253"/>
        <end position="381"/>
    </location>
</feature>
<dbReference type="EC" id="5.1.1.1" evidence="3"/>
<dbReference type="SUPFAM" id="SSF50621">
    <property type="entry name" value="Alanine racemase C-terminal domain-like"/>
    <property type="match status" value="1"/>
</dbReference>
<keyword evidence="5" id="KW-0413">Isomerase</keyword>
<dbReference type="Gene3D" id="3.20.20.10">
    <property type="entry name" value="Alanine racemase"/>
    <property type="match status" value="1"/>
</dbReference>
<evidence type="ECO:0000256" key="4">
    <source>
        <dbReference type="ARBA" id="ARBA00022898"/>
    </source>
</evidence>
<proteinExistence type="predicted"/>
<dbReference type="PANTHER" id="PTHR30511">
    <property type="entry name" value="ALANINE RACEMASE"/>
    <property type="match status" value="1"/>
</dbReference>
<dbReference type="EMBL" id="PGGN01000003">
    <property type="protein sequence ID" value="PSH57276.1"/>
    <property type="molecule type" value="Genomic_DNA"/>
</dbReference>
<comment type="catalytic activity">
    <reaction evidence="1">
        <text>L-alanine = D-alanine</text>
        <dbReference type="Rhea" id="RHEA:20249"/>
        <dbReference type="ChEBI" id="CHEBI:57416"/>
        <dbReference type="ChEBI" id="CHEBI:57972"/>
        <dbReference type="EC" id="5.1.1.1"/>
    </reaction>
</comment>
<organism evidence="8 9">
    <name type="scientific">Phyllobacterium endophyticum</name>
    <dbReference type="NCBI Taxonomy" id="1149773"/>
    <lineage>
        <taxon>Bacteria</taxon>
        <taxon>Pseudomonadati</taxon>
        <taxon>Pseudomonadota</taxon>
        <taxon>Alphaproteobacteria</taxon>
        <taxon>Hyphomicrobiales</taxon>
        <taxon>Phyllobacteriaceae</taxon>
        <taxon>Phyllobacterium</taxon>
    </lineage>
</organism>
<protein>
    <recommendedName>
        <fullName evidence="3">alanine racemase</fullName>
        <ecNumber evidence="3">5.1.1.1</ecNumber>
    </recommendedName>
</protein>
<dbReference type="Proteomes" id="UP000241158">
    <property type="component" value="Unassembled WGS sequence"/>
</dbReference>
<dbReference type="Gene3D" id="2.40.37.10">
    <property type="entry name" value="Lyase, Ornithine Decarboxylase, Chain A, domain 1"/>
    <property type="match status" value="1"/>
</dbReference>
<name>A0A2P7ASS7_9HYPH</name>
<dbReference type="CDD" id="cd00430">
    <property type="entry name" value="PLPDE_III_AR"/>
    <property type="match status" value="1"/>
</dbReference>
<evidence type="ECO:0000256" key="5">
    <source>
        <dbReference type="ARBA" id="ARBA00023235"/>
    </source>
</evidence>
<gene>
    <name evidence="8" type="primary">alr</name>
    <name evidence="8" type="ORF">CU100_16995</name>
</gene>
<evidence type="ECO:0000256" key="6">
    <source>
        <dbReference type="PIRSR" id="PIRSR600821-50"/>
    </source>
</evidence>
<dbReference type="SMART" id="SM01005">
    <property type="entry name" value="Ala_racemase_C"/>
    <property type="match status" value="1"/>
</dbReference>
<evidence type="ECO:0000256" key="3">
    <source>
        <dbReference type="ARBA" id="ARBA00013089"/>
    </source>
</evidence>
<keyword evidence="4 6" id="KW-0663">Pyridoxal phosphate</keyword>
<dbReference type="GO" id="GO:0006522">
    <property type="term" value="P:alanine metabolic process"/>
    <property type="evidence" value="ECO:0007669"/>
    <property type="project" value="InterPro"/>
</dbReference>